<dbReference type="EMBL" id="NBAX01000002">
    <property type="protein sequence ID" value="PNP96119.1"/>
    <property type="molecule type" value="Genomic_DNA"/>
</dbReference>
<dbReference type="Proteomes" id="UP000236634">
    <property type="component" value="Unassembled WGS sequence"/>
</dbReference>
<dbReference type="AlphaFoldDB" id="A0A2K0XNK3"/>
<evidence type="ECO:0000313" key="1">
    <source>
        <dbReference type="EMBL" id="PNP96119.1"/>
    </source>
</evidence>
<gene>
    <name evidence="1" type="ORF">BFS16_03545</name>
</gene>
<comment type="caution">
    <text evidence="1">The sequence shown here is derived from an EMBL/GenBank/DDBJ whole genome shotgun (WGS) entry which is preliminary data.</text>
</comment>
<protein>
    <submittedName>
        <fullName evidence="1">Uncharacterized protein</fullName>
    </submittedName>
</protein>
<name>A0A2K0XNK3_9BACT</name>
<reference evidence="1 2" key="1">
    <citation type="submission" date="2017-03" db="EMBL/GenBank/DDBJ databases">
        <authorList>
            <person name="Afonso C.L."/>
            <person name="Miller P.J."/>
            <person name="Scott M.A."/>
            <person name="Spackman E."/>
            <person name="Goraichik I."/>
            <person name="Dimitrov K.M."/>
            <person name="Suarez D.L."/>
            <person name="Swayne D.E."/>
        </authorList>
    </citation>
    <scope>NUCLEOTIDE SEQUENCE [LARGE SCALE GENOMIC DNA]</scope>
    <source>
        <strain evidence="1 2">DNF00076</strain>
    </source>
</reference>
<proteinExistence type="predicted"/>
<sequence length="77" mass="8824">MYLFVDVSIFIALQHTIQLKEWLTKESLGQLVVLGFAIAGFTPAPYQRRRLQRPLYGVLILRMASHLDAFSAYPNQT</sequence>
<evidence type="ECO:0000313" key="2">
    <source>
        <dbReference type="Proteomes" id="UP000236634"/>
    </source>
</evidence>
<organism evidence="1 2">
    <name type="scientific">Hoylesella timonensis</name>
    <dbReference type="NCBI Taxonomy" id="386414"/>
    <lineage>
        <taxon>Bacteria</taxon>
        <taxon>Pseudomonadati</taxon>
        <taxon>Bacteroidota</taxon>
        <taxon>Bacteroidia</taxon>
        <taxon>Bacteroidales</taxon>
        <taxon>Prevotellaceae</taxon>
        <taxon>Hoylesella</taxon>
    </lineage>
</organism>
<accession>A0A2K0XNK3</accession>